<evidence type="ECO:0000313" key="2">
    <source>
        <dbReference type="EMBL" id="OZS77181.1"/>
    </source>
</evidence>
<dbReference type="Proteomes" id="UP000217065">
    <property type="component" value="Unassembled WGS sequence"/>
</dbReference>
<evidence type="ECO:0000259" key="1">
    <source>
        <dbReference type="Pfam" id="PF03413"/>
    </source>
</evidence>
<sequence>MRLRDYMMGLGTGVVIGVVASQAATRYIPSVTADQVLEQVKAAFKKEGPIDGSWVYMKTEPFHVGVIETDVYRGGITRMKNGVTENFEFAADAKTGSILEIKQLAV</sequence>
<comment type="caution">
    <text evidence="2">The sequence shown here is derived from an EMBL/GenBank/DDBJ whole genome shotgun (WGS) entry which is preliminary data.</text>
</comment>
<dbReference type="RefSeq" id="WP_094944024.1">
    <property type="nucleotide sequence ID" value="NZ_NOKQ01000276.1"/>
</dbReference>
<gene>
    <name evidence="2" type="ORF">CF394_12465</name>
</gene>
<dbReference type="InterPro" id="IPR025711">
    <property type="entry name" value="PepSY"/>
</dbReference>
<dbReference type="AlphaFoldDB" id="A0A264W0U0"/>
<evidence type="ECO:0000313" key="3">
    <source>
        <dbReference type="Proteomes" id="UP000217065"/>
    </source>
</evidence>
<feature type="domain" description="PepSY" evidence="1">
    <location>
        <begin position="32"/>
        <end position="101"/>
    </location>
</feature>
<keyword evidence="3" id="KW-1185">Reference proteome</keyword>
<name>A0A264W0U0_9BACL</name>
<dbReference type="OrthoDB" id="2989832at2"/>
<dbReference type="Pfam" id="PF03413">
    <property type="entry name" value="PepSY"/>
    <property type="match status" value="1"/>
</dbReference>
<organism evidence="2 3">
    <name type="scientific">Tetzosporium hominis</name>
    <dbReference type="NCBI Taxonomy" id="2020506"/>
    <lineage>
        <taxon>Bacteria</taxon>
        <taxon>Bacillati</taxon>
        <taxon>Bacillota</taxon>
        <taxon>Bacilli</taxon>
        <taxon>Bacillales</taxon>
        <taxon>Caryophanaceae</taxon>
        <taxon>Tetzosporium</taxon>
    </lineage>
</organism>
<accession>A0A264W0U0</accession>
<protein>
    <recommendedName>
        <fullName evidence="1">PepSY domain-containing protein</fullName>
    </recommendedName>
</protein>
<reference evidence="2 3" key="1">
    <citation type="submission" date="2017-07" db="EMBL/GenBank/DDBJ databases">
        <title>Tetzosporium hominis gen.nov. sp.nov.</title>
        <authorList>
            <person name="Tetz G."/>
            <person name="Tetz V."/>
        </authorList>
    </citation>
    <scope>NUCLEOTIDE SEQUENCE [LARGE SCALE GENOMIC DNA]</scope>
    <source>
        <strain evidence="2 3">VT-49</strain>
    </source>
</reference>
<proteinExistence type="predicted"/>
<dbReference type="EMBL" id="NOKQ01000276">
    <property type="protein sequence ID" value="OZS77181.1"/>
    <property type="molecule type" value="Genomic_DNA"/>
</dbReference>